<name>A0ABV8S615_9BACL</name>
<proteinExistence type="predicted"/>
<comment type="caution">
    <text evidence="2">The sequence shown here is derived from an EMBL/GenBank/DDBJ whole genome shotgun (WGS) entry which is preliminary data.</text>
</comment>
<evidence type="ECO:0000313" key="2">
    <source>
        <dbReference type="EMBL" id="MFC4302378.1"/>
    </source>
</evidence>
<accession>A0ABV8S615</accession>
<feature type="transmembrane region" description="Helical" evidence="1">
    <location>
        <begin position="37"/>
        <end position="54"/>
    </location>
</feature>
<dbReference type="RefSeq" id="WP_204600755.1">
    <property type="nucleotide sequence ID" value="NZ_JBHSED010000003.1"/>
</dbReference>
<feature type="transmembrane region" description="Helical" evidence="1">
    <location>
        <begin position="84"/>
        <end position="106"/>
    </location>
</feature>
<feature type="transmembrane region" description="Helical" evidence="1">
    <location>
        <begin position="118"/>
        <end position="141"/>
    </location>
</feature>
<reference evidence="3" key="1">
    <citation type="journal article" date="2019" name="Int. J. Syst. Evol. Microbiol.">
        <title>The Global Catalogue of Microorganisms (GCM) 10K type strain sequencing project: providing services to taxonomists for standard genome sequencing and annotation.</title>
        <authorList>
            <consortium name="The Broad Institute Genomics Platform"/>
            <consortium name="The Broad Institute Genome Sequencing Center for Infectious Disease"/>
            <person name="Wu L."/>
            <person name="Ma J."/>
        </authorList>
    </citation>
    <scope>NUCLEOTIDE SEQUENCE [LARGE SCALE GENOMIC DNA]</scope>
    <source>
        <strain evidence="3">CGMCC 4.1641</strain>
    </source>
</reference>
<evidence type="ECO:0000313" key="3">
    <source>
        <dbReference type="Proteomes" id="UP001595755"/>
    </source>
</evidence>
<feature type="transmembrane region" description="Helical" evidence="1">
    <location>
        <begin position="192"/>
        <end position="211"/>
    </location>
</feature>
<keyword evidence="1" id="KW-1133">Transmembrane helix</keyword>
<keyword evidence="3" id="KW-1185">Reference proteome</keyword>
<protein>
    <submittedName>
        <fullName evidence="2">Uncharacterized protein</fullName>
    </submittedName>
</protein>
<keyword evidence="1" id="KW-0472">Membrane</keyword>
<gene>
    <name evidence="2" type="ORF">ACFO1S_02840</name>
</gene>
<feature type="transmembrane region" description="Helical" evidence="1">
    <location>
        <begin position="162"/>
        <end position="186"/>
    </location>
</feature>
<sequence>MSQFLLDVGVNVFEVMAIMTLMLATFRFSLKGYIPHVFIAAAVMAQSSYLMRFVFELDSITPLVMLGWFFIFAWLIFRIHPFYALLMVVTSYLIYLTIQSMILLLLRTGLDMEQITGSFLNVKLIQVAGSAITISIAYGMLRKRIGFSFVPDRSVEKVAVTGVNLVLLLISLIACFFISGVAYIFINYTFLYSTLSTLFLLSVMLLVFLAFRKEL</sequence>
<keyword evidence="1" id="KW-0812">Transmembrane</keyword>
<feature type="transmembrane region" description="Helical" evidence="1">
    <location>
        <begin position="12"/>
        <end position="30"/>
    </location>
</feature>
<dbReference type="EMBL" id="JBHSED010000003">
    <property type="protein sequence ID" value="MFC4302378.1"/>
    <property type="molecule type" value="Genomic_DNA"/>
</dbReference>
<dbReference type="Proteomes" id="UP001595755">
    <property type="component" value="Unassembled WGS sequence"/>
</dbReference>
<evidence type="ECO:0000256" key="1">
    <source>
        <dbReference type="SAM" id="Phobius"/>
    </source>
</evidence>
<feature type="transmembrane region" description="Helical" evidence="1">
    <location>
        <begin position="60"/>
        <end position="77"/>
    </location>
</feature>
<organism evidence="2 3">
    <name type="scientific">Cohnella boryungensis</name>
    <dbReference type="NCBI Taxonomy" id="768479"/>
    <lineage>
        <taxon>Bacteria</taxon>
        <taxon>Bacillati</taxon>
        <taxon>Bacillota</taxon>
        <taxon>Bacilli</taxon>
        <taxon>Bacillales</taxon>
        <taxon>Paenibacillaceae</taxon>
        <taxon>Cohnella</taxon>
    </lineage>
</organism>